<dbReference type="eggNOG" id="ENOG5031NB3">
    <property type="taxonomic scope" value="Bacteria"/>
</dbReference>
<keyword evidence="4" id="KW-1185">Reference proteome</keyword>
<accession>A0A0M2PTK7</accession>
<gene>
    <name evidence="3" type="ORF">PROH_08205</name>
</gene>
<dbReference type="AlphaFoldDB" id="A0A0M2PTK7"/>
<evidence type="ECO:0000313" key="4">
    <source>
        <dbReference type="Proteomes" id="UP000034681"/>
    </source>
</evidence>
<dbReference type="InterPro" id="IPR056099">
    <property type="entry name" value="DUF7682"/>
</dbReference>
<evidence type="ECO:0000259" key="2">
    <source>
        <dbReference type="Pfam" id="PF24732"/>
    </source>
</evidence>
<reference evidence="3" key="1">
    <citation type="submission" date="2012-04" db="EMBL/GenBank/DDBJ databases">
        <authorList>
            <person name="Borisov I.G."/>
            <person name="Ivanikova N.V."/>
            <person name="Pinevich A.V."/>
        </authorList>
    </citation>
    <scope>NUCLEOTIDE SEQUENCE</scope>
    <source>
        <strain evidence="3">CALU 1027</strain>
    </source>
</reference>
<dbReference type="EMBL" id="AJTX02000004">
    <property type="protein sequence ID" value="KKI99820.1"/>
    <property type="molecule type" value="Genomic_DNA"/>
</dbReference>
<evidence type="ECO:0000313" key="3">
    <source>
        <dbReference type="EMBL" id="KKI99820.1"/>
    </source>
</evidence>
<name>A0A0M2PTK7_PROHO</name>
<dbReference type="Pfam" id="PF24732">
    <property type="entry name" value="ParE_like"/>
    <property type="match status" value="1"/>
</dbReference>
<feature type="domain" description="DUF7682" evidence="1">
    <location>
        <begin position="4"/>
        <end position="25"/>
    </location>
</feature>
<sequence length="133" mass="15466">MPKRRKTFPCGHKGFGQFCHTCAQKTAKLEAQDQARAKQKKQRDDWNATFEADIVDLRGLPRPIVTKARRILDTLQSGADYHQFRGKRLNHDRRWISIPLGHDYRLLCWDGETGIQPHKVMSHEDYNVKKPGT</sequence>
<dbReference type="RefSeq" id="WP_017711063.1">
    <property type="nucleotide sequence ID" value="NZ_KB235933.1"/>
</dbReference>
<evidence type="ECO:0000259" key="1">
    <source>
        <dbReference type="Pfam" id="PF24730"/>
    </source>
</evidence>
<dbReference type="Proteomes" id="UP000034681">
    <property type="component" value="Unassembled WGS sequence"/>
</dbReference>
<comment type="caution">
    <text evidence="3">The sequence shown here is derived from an EMBL/GenBank/DDBJ whole genome shotgun (WGS) entry which is preliminary data.</text>
</comment>
<dbReference type="Pfam" id="PF24730">
    <property type="entry name" value="DUF7682"/>
    <property type="match status" value="1"/>
</dbReference>
<protein>
    <submittedName>
        <fullName evidence="3">Uncharacterized protein</fullName>
    </submittedName>
</protein>
<dbReference type="OrthoDB" id="467181at2"/>
<feature type="domain" description="ParE-like toxin" evidence="2">
    <location>
        <begin position="64"/>
        <end position="128"/>
    </location>
</feature>
<dbReference type="InterPro" id="IPR056925">
    <property type="entry name" value="ParE-like"/>
</dbReference>
<organism evidence="3 4">
    <name type="scientific">Prochlorothrix hollandica PCC 9006 = CALU 1027</name>
    <dbReference type="NCBI Taxonomy" id="317619"/>
    <lineage>
        <taxon>Bacteria</taxon>
        <taxon>Bacillati</taxon>
        <taxon>Cyanobacteriota</taxon>
        <taxon>Cyanophyceae</taxon>
        <taxon>Prochlorotrichales</taxon>
        <taxon>Prochlorotrichaceae</taxon>
        <taxon>Prochlorothrix</taxon>
    </lineage>
</organism>
<proteinExistence type="predicted"/>